<feature type="region of interest" description="Disordered" evidence="6">
    <location>
        <begin position="141"/>
        <end position="228"/>
    </location>
</feature>
<dbReference type="SUPFAM" id="SSF52113">
    <property type="entry name" value="BRCT domain"/>
    <property type="match status" value="1"/>
</dbReference>
<feature type="transmembrane region" description="Helical" evidence="7">
    <location>
        <begin position="767"/>
        <end position="792"/>
    </location>
</feature>
<evidence type="ECO:0000313" key="9">
    <source>
        <dbReference type="EMBL" id="CAE7461635.1"/>
    </source>
</evidence>
<dbReference type="InterPro" id="IPR036420">
    <property type="entry name" value="BRCT_dom_sf"/>
</dbReference>
<evidence type="ECO:0000313" key="10">
    <source>
        <dbReference type="Proteomes" id="UP000601435"/>
    </source>
</evidence>
<dbReference type="InterPro" id="IPR031099">
    <property type="entry name" value="BRCA1-associated"/>
</dbReference>
<accession>A0A812S4T8</accession>
<dbReference type="PANTHER" id="PTHR13763:SF0">
    <property type="entry name" value="BREAST CANCER TYPE 1 SUSCEPTIBILITY PROTEIN"/>
    <property type="match status" value="1"/>
</dbReference>
<evidence type="ECO:0000256" key="7">
    <source>
        <dbReference type="SAM" id="Phobius"/>
    </source>
</evidence>
<dbReference type="Proteomes" id="UP000601435">
    <property type="component" value="Unassembled WGS sequence"/>
</dbReference>
<reference evidence="9" key="1">
    <citation type="submission" date="2021-02" db="EMBL/GenBank/DDBJ databases">
        <authorList>
            <person name="Dougan E. K."/>
            <person name="Rhodes N."/>
            <person name="Thang M."/>
            <person name="Chan C."/>
        </authorList>
    </citation>
    <scope>NUCLEOTIDE SEQUENCE</scope>
</reference>
<dbReference type="GO" id="GO:0005634">
    <property type="term" value="C:nucleus"/>
    <property type="evidence" value="ECO:0007669"/>
    <property type="project" value="UniProtKB-SubCell"/>
</dbReference>
<dbReference type="PROSITE" id="PS50172">
    <property type="entry name" value="BRCT"/>
    <property type="match status" value="1"/>
</dbReference>
<evidence type="ECO:0000256" key="2">
    <source>
        <dbReference type="ARBA" id="ARBA00022737"/>
    </source>
</evidence>
<feature type="transmembrane region" description="Helical" evidence="7">
    <location>
        <begin position="828"/>
        <end position="849"/>
    </location>
</feature>
<feature type="compositionally biased region" description="Low complexity" evidence="6">
    <location>
        <begin position="198"/>
        <end position="215"/>
    </location>
</feature>
<keyword evidence="10" id="KW-1185">Reference proteome</keyword>
<evidence type="ECO:0000256" key="5">
    <source>
        <dbReference type="ARBA" id="ARBA00023242"/>
    </source>
</evidence>
<proteinExistence type="predicted"/>
<keyword evidence="3" id="KW-0227">DNA damage</keyword>
<name>A0A812S4T8_9DINO</name>
<feature type="transmembrane region" description="Helical" evidence="7">
    <location>
        <begin position="910"/>
        <end position="931"/>
    </location>
</feature>
<gene>
    <name evidence="9" type="ORF">SNEC2469_LOCUS12918</name>
</gene>
<feature type="non-terminal residue" evidence="9">
    <location>
        <position position="1"/>
    </location>
</feature>
<dbReference type="GO" id="GO:0045944">
    <property type="term" value="P:positive regulation of transcription by RNA polymerase II"/>
    <property type="evidence" value="ECO:0007669"/>
    <property type="project" value="TreeGrafter"/>
</dbReference>
<evidence type="ECO:0000256" key="3">
    <source>
        <dbReference type="ARBA" id="ARBA00022763"/>
    </source>
</evidence>
<keyword evidence="7" id="KW-1133">Transmembrane helix</keyword>
<feature type="region of interest" description="Disordered" evidence="6">
    <location>
        <begin position="235"/>
        <end position="254"/>
    </location>
</feature>
<feature type="transmembrane region" description="Helical" evidence="7">
    <location>
        <begin position="1060"/>
        <end position="1086"/>
    </location>
</feature>
<dbReference type="Gene3D" id="3.40.50.10190">
    <property type="entry name" value="BRCT domain"/>
    <property type="match status" value="1"/>
</dbReference>
<dbReference type="EMBL" id="CAJNJA010020556">
    <property type="protein sequence ID" value="CAE7461635.1"/>
    <property type="molecule type" value="Genomic_DNA"/>
</dbReference>
<organism evidence="9 10">
    <name type="scientific">Symbiodinium necroappetens</name>
    <dbReference type="NCBI Taxonomy" id="1628268"/>
    <lineage>
        <taxon>Eukaryota</taxon>
        <taxon>Sar</taxon>
        <taxon>Alveolata</taxon>
        <taxon>Dinophyceae</taxon>
        <taxon>Suessiales</taxon>
        <taxon>Symbiodiniaceae</taxon>
        <taxon>Symbiodinium</taxon>
    </lineage>
</organism>
<evidence type="ECO:0000256" key="4">
    <source>
        <dbReference type="ARBA" id="ARBA00023204"/>
    </source>
</evidence>
<evidence type="ECO:0000259" key="8">
    <source>
        <dbReference type="PROSITE" id="PS50172"/>
    </source>
</evidence>
<evidence type="ECO:0000256" key="6">
    <source>
        <dbReference type="SAM" id="MobiDB-lite"/>
    </source>
</evidence>
<keyword evidence="4" id="KW-0234">DNA repair</keyword>
<dbReference type="GO" id="GO:0004842">
    <property type="term" value="F:ubiquitin-protein transferase activity"/>
    <property type="evidence" value="ECO:0007669"/>
    <property type="project" value="TreeGrafter"/>
</dbReference>
<protein>
    <recommendedName>
        <fullName evidence="8">BRCT domain-containing protein</fullName>
    </recommendedName>
</protein>
<dbReference type="AlphaFoldDB" id="A0A812S4T8"/>
<sequence length="1228" mass="136015">MLVWFPWLPADCSLQSCIALWDLAARGALLLLLHQLLGEGIFHFTQFSAPITPPRKGLSLAKGLCHMLRALFFAFGSAFAFPFALTMFRASPKMSRTPSVAQRNRPTWAFSMCRPSRSSFESGEAPCQALTNLAGKRIIDVTDFDVGPNPKRRREGEGAQSSEQKGQAGKPASGTCGSQRSSRLRKGSKPQKDPRRALLFSQRMSQLSQSLSQKLKASGRTPRRSIRVRKGGWILARGPQGSEPNPDKPEELAPLRGLPPLMSAPSAPERPDVLFTGFARSDLHSLRKMVNCLGGLAVNSLTGGGNGRTNVRVVVQCTSDAGKTVATKRSLKYMEGVLAGAWVLSSEWVHKSMHAGHWLPEVRFQLAGDLHALGGPARGRNHGPELFQGCRFHFVAGAQKLSDSPGLSWLAVLPKAIPPGKKDGRLWFAKIRKSGMEDVQENLCLSIGAEEEGPTVGQLCRLVRRAGAQVLETIQKVPDAEETGILSGGPCFATLLAWSSAIKPIIQLPESPFRFLYLREVAEAIFRAMCDEVGEQTDCHEHHERCSGFEKMHLDNSLETSNWQADRRDLMVQWEKQIEERSVPEWRDKYVAYARLKRKLEQIKAAASVCRTGSEDFIPHAITRAAMESDYDESRRVSKESDTEAPLLHREVIDSRKETCPEAKLVGFELNYSHARELDFADDWAFKADPGCQGPAVCTASVAPVINSTSQHFVLFQLFLAVASQQRTALHLQAAITIPTHFTRLRHLVGLLIPARRMQRLDAMGGIFEDFVLEGLMLLNVLVTTSAVYWLLRELYLLFCLPALDMHAVDVDEHLVIPEAIDIMMEGMLDAICFVLGCMLLLLAASTFLKKFGSNDNPTDAIILTYPLLFGPPALLRIFLCICRRLLYHALFKHGVIIDFSKGVSQHDFLLSWSYLGFVVAVGILIFDAYIRVHEGQVTAKAMTINVIVFTSPLYYMISSLLNSLRVEQEAIKRTCLQQLEKTKGPDAPEEVSPSAKHKLCPLAEGSICRAARGRKDLNLSIKLAKEAPDRHDSDERFGLRDMFWVPRLVSGTGRSTCGALLLVTSMPVVAFLTMLLALVSMAWFIKHRTDIPEIGSIVADVPGLHPSFTPEVQNYAFFILSTYSGFTLTSEADLERTTFLKNMVFDGSTEITDASGESTSGVLIHTVPLRRVNATYPTTVYLTAGTFSQVAESVFVLRYRISKPKLGVVELQVQTYKITVIHVKPTF</sequence>
<dbReference type="InterPro" id="IPR001357">
    <property type="entry name" value="BRCT_dom"/>
</dbReference>
<feature type="transmembrane region" description="Helical" evidence="7">
    <location>
        <begin position="861"/>
        <end position="887"/>
    </location>
</feature>
<feature type="transmembrane region" description="Helical" evidence="7">
    <location>
        <begin position="938"/>
        <end position="958"/>
    </location>
</feature>
<comment type="caution">
    <text evidence="9">The sequence shown here is derived from an EMBL/GenBank/DDBJ whole genome shotgun (WGS) entry which is preliminary data.</text>
</comment>
<keyword evidence="7" id="KW-0472">Membrane</keyword>
<keyword evidence="5" id="KW-0539">Nucleus</keyword>
<evidence type="ECO:0000256" key="1">
    <source>
        <dbReference type="ARBA" id="ARBA00004123"/>
    </source>
</evidence>
<keyword evidence="2" id="KW-0677">Repeat</keyword>
<feature type="domain" description="BRCT" evidence="8">
    <location>
        <begin position="270"/>
        <end position="366"/>
    </location>
</feature>
<dbReference type="PANTHER" id="PTHR13763">
    <property type="entry name" value="BREAST CANCER TYPE 1 SUSCEPTIBILITY PROTEIN BRCA1"/>
    <property type="match status" value="1"/>
</dbReference>
<dbReference type="GO" id="GO:0000724">
    <property type="term" value="P:double-strand break repair via homologous recombination"/>
    <property type="evidence" value="ECO:0007669"/>
    <property type="project" value="TreeGrafter"/>
</dbReference>
<keyword evidence="7" id="KW-0812">Transmembrane</keyword>
<comment type="subcellular location">
    <subcellularLocation>
        <location evidence="1">Nucleus</location>
    </subcellularLocation>
</comment>
<dbReference type="OrthoDB" id="10025918at2759"/>